<keyword evidence="2" id="KW-1185">Reference proteome</keyword>
<gene>
    <name evidence="1" type="ORF">F4820DRAFT_70308</name>
</gene>
<evidence type="ECO:0000313" key="2">
    <source>
        <dbReference type="Proteomes" id="UP001497700"/>
    </source>
</evidence>
<evidence type="ECO:0000313" key="1">
    <source>
        <dbReference type="EMBL" id="KAI4861337.1"/>
    </source>
</evidence>
<dbReference type="Proteomes" id="UP001497700">
    <property type="component" value="Unassembled WGS sequence"/>
</dbReference>
<accession>A0ACB9YPK6</accession>
<name>A0ACB9YPK6_9PEZI</name>
<organism evidence="1 2">
    <name type="scientific">Hypoxylon rubiginosum</name>
    <dbReference type="NCBI Taxonomy" id="110542"/>
    <lineage>
        <taxon>Eukaryota</taxon>
        <taxon>Fungi</taxon>
        <taxon>Dikarya</taxon>
        <taxon>Ascomycota</taxon>
        <taxon>Pezizomycotina</taxon>
        <taxon>Sordariomycetes</taxon>
        <taxon>Xylariomycetidae</taxon>
        <taxon>Xylariales</taxon>
        <taxon>Hypoxylaceae</taxon>
        <taxon>Hypoxylon</taxon>
    </lineage>
</organism>
<dbReference type="EMBL" id="MU393555">
    <property type="protein sequence ID" value="KAI4861337.1"/>
    <property type="molecule type" value="Genomic_DNA"/>
</dbReference>
<proteinExistence type="predicted"/>
<protein>
    <submittedName>
        <fullName evidence="1">Uncharacterized protein</fullName>
    </submittedName>
</protein>
<reference evidence="1 2" key="1">
    <citation type="journal article" date="2022" name="New Phytol.">
        <title>Ecological generalism drives hyperdiversity of secondary metabolite gene clusters in xylarialean endophytes.</title>
        <authorList>
            <person name="Franco M.E.E."/>
            <person name="Wisecaver J.H."/>
            <person name="Arnold A.E."/>
            <person name="Ju Y.M."/>
            <person name="Slot J.C."/>
            <person name="Ahrendt S."/>
            <person name="Moore L.P."/>
            <person name="Eastman K.E."/>
            <person name="Scott K."/>
            <person name="Konkel Z."/>
            <person name="Mondo S.J."/>
            <person name="Kuo A."/>
            <person name="Hayes R.D."/>
            <person name="Haridas S."/>
            <person name="Andreopoulos B."/>
            <person name="Riley R."/>
            <person name="LaButti K."/>
            <person name="Pangilinan J."/>
            <person name="Lipzen A."/>
            <person name="Amirebrahimi M."/>
            <person name="Yan J."/>
            <person name="Adam C."/>
            <person name="Keymanesh K."/>
            <person name="Ng V."/>
            <person name="Louie K."/>
            <person name="Northen T."/>
            <person name="Drula E."/>
            <person name="Henrissat B."/>
            <person name="Hsieh H.M."/>
            <person name="Youens-Clark K."/>
            <person name="Lutzoni F."/>
            <person name="Miadlikowska J."/>
            <person name="Eastwood D.C."/>
            <person name="Hamelin R.C."/>
            <person name="Grigoriev I.V."/>
            <person name="U'Ren J.M."/>
        </authorList>
    </citation>
    <scope>NUCLEOTIDE SEQUENCE [LARGE SCALE GENOMIC DNA]</scope>
    <source>
        <strain evidence="1 2">CBS 119005</strain>
    </source>
</reference>
<sequence>MSSWMNEAAAVQNHNGNGFPHMNDPNHMGGGSGGGGGIGGAPGGMMDPSAFMTNAAQFNPVAAGQFNPQQMVAMQNGQMRNASPSFSNTAYQTNPVIPSKRPRPREDSIGASPRQNPGMLPTSRADTPQQSPFPGFQPNAMQPQNPGQPQHYPHLQPNGSANASPSPVMAGNQLRPGSVPQRVNTASPHPFSPASQQFGPQASPVPSEHGNTPQPGMFMNPQNFPQGYNQSYTPTPSPARPPSAQNPMAQNMMPQAMGQMPQQMPQMHPNQMLTPQQMHQMQQIQAAQAAQGRGGAVDQQKMLYQMRLQQQLQQGGMPMAAQMQAQAQNMMQGRGMMPKQGMPMQNGQIPPGAMHPQQPPPPQQMSRATNPDNFLKNLTTFMNMKQLPLETNPVIEGRPLHLLQLFQNVSKFGGYRTVSHNNLWIQIAASVGFNPQQAPSAPSQVRAVYERNLLKFEEAWAMQQRSQQMKQQAGGPAGMPNVPAQSVQPRMGQLPPGQPMQHSQGPPMQQPHSQTPVKPIAPGVQQGNVNGFSTPQQQQQQPPRANQQQAGTGQGHMKNSLSRSADPRPATSGEFPMQSPVSAGKGANVSIHPPNQQTDGAQTNNTASLPFPGPFSSDPDEYAPCSREMLHGFYGGFDLESIRKLGNDLEKWRPDIPQPGELGNIDIHALTKSLQCGIHGEVRLALDTLGSITRAAEFMPALSIDLRACDDLVESLIDCAEEQIDLLADKADPVSDEIDLTPYEDVMRSCRFEAMSLRKERIFGDADYELEHAADRLLAITTILRNFSFMEVNQPVLADETVIKFLCGVIRSLGTHENLLRAPRNTLDFMKDVIVLLSNIAGSIEVPGREQALCLLQFLLAFAPSPAPVLATGRVVFSPFEPSIHPYLPHAIDSLAKLLARDEPNRSHYKVIFAADASASSPYELLTRTFALAVSPIPDQNKETRPANLPTFVEARKALLMQGLLAADIIAQLAPGYESDVTRTWLASGEGFAQNLFRLVRTLCLLAEPTPRVGGNARSQPREDMDLLYIITCGVSTLRRLSEKARDPSNPASIPPNALPTRDSLLGALQSLKSPKWTFLLNQLSTYAGLEG</sequence>
<comment type="caution">
    <text evidence="1">The sequence shown here is derived from an EMBL/GenBank/DDBJ whole genome shotgun (WGS) entry which is preliminary data.</text>
</comment>